<gene>
    <name evidence="2" type="ORF">B0I35DRAFT_425152</name>
</gene>
<name>A0A8K0SY15_9HYPO</name>
<sequence>MADGRASRARVDTGTRWGEGDRGTCVSRMANGFPLDRDRWRGHDDVAMGQIGIITLSG</sequence>
<evidence type="ECO:0000256" key="1">
    <source>
        <dbReference type="SAM" id="MobiDB-lite"/>
    </source>
</evidence>
<keyword evidence="3" id="KW-1185">Reference proteome</keyword>
<reference evidence="2" key="1">
    <citation type="journal article" date="2021" name="Nat. Commun.">
        <title>Genetic determinants of endophytism in the Arabidopsis root mycobiome.</title>
        <authorList>
            <person name="Mesny F."/>
            <person name="Miyauchi S."/>
            <person name="Thiergart T."/>
            <person name="Pickel B."/>
            <person name="Atanasova L."/>
            <person name="Karlsson M."/>
            <person name="Huettel B."/>
            <person name="Barry K.W."/>
            <person name="Haridas S."/>
            <person name="Chen C."/>
            <person name="Bauer D."/>
            <person name="Andreopoulos W."/>
            <person name="Pangilinan J."/>
            <person name="LaButti K."/>
            <person name="Riley R."/>
            <person name="Lipzen A."/>
            <person name="Clum A."/>
            <person name="Drula E."/>
            <person name="Henrissat B."/>
            <person name="Kohler A."/>
            <person name="Grigoriev I.V."/>
            <person name="Martin F.M."/>
            <person name="Hacquard S."/>
        </authorList>
    </citation>
    <scope>NUCLEOTIDE SEQUENCE</scope>
    <source>
        <strain evidence="2">MPI-CAGE-CH-0235</strain>
    </source>
</reference>
<organism evidence="2 3">
    <name type="scientific">Stachybotrys elegans</name>
    <dbReference type="NCBI Taxonomy" id="80388"/>
    <lineage>
        <taxon>Eukaryota</taxon>
        <taxon>Fungi</taxon>
        <taxon>Dikarya</taxon>
        <taxon>Ascomycota</taxon>
        <taxon>Pezizomycotina</taxon>
        <taxon>Sordariomycetes</taxon>
        <taxon>Hypocreomycetidae</taxon>
        <taxon>Hypocreales</taxon>
        <taxon>Stachybotryaceae</taxon>
        <taxon>Stachybotrys</taxon>
    </lineage>
</organism>
<comment type="caution">
    <text evidence="2">The sequence shown here is derived from an EMBL/GenBank/DDBJ whole genome shotgun (WGS) entry which is preliminary data.</text>
</comment>
<accession>A0A8K0SY15</accession>
<dbReference type="Proteomes" id="UP000813444">
    <property type="component" value="Unassembled WGS sequence"/>
</dbReference>
<evidence type="ECO:0000313" key="3">
    <source>
        <dbReference type="Proteomes" id="UP000813444"/>
    </source>
</evidence>
<feature type="region of interest" description="Disordered" evidence="1">
    <location>
        <begin position="1"/>
        <end position="22"/>
    </location>
</feature>
<dbReference type="AlphaFoldDB" id="A0A8K0SY15"/>
<dbReference type="EMBL" id="JAGPNK010000003">
    <property type="protein sequence ID" value="KAH7324892.1"/>
    <property type="molecule type" value="Genomic_DNA"/>
</dbReference>
<protein>
    <submittedName>
        <fullName evidence="2">Uncharacterized protein</fullName>
    </submittedName>
</protein>
<evidence type="ECO:0000313" key="2">
    <source>
        <dbReference type="EMBL" id="KAH7324892.1"/>
    </source>
</evidence>
<proteinExistence type="predicted"/>